<dbReference type="InterPro" id="IPR050249">
    <property type="entry name" value="Pseudomonas-type_ThrB"/>
</dbReference>
<dbReference type="PANTHER" id="PTHR21064">
    <property type="entry name" value="AMINOGLYCOSIDE PHOSPHOTRANSFERASE DOMAIN-CONTAINING PROTEIN-RELATED"/>
    <property type="match status" value="1"/>
</dbReference>
<comment type="function">
    <text evidence="6">Catalyzes the GTP-dependent phosphorylation of 5-hydroxy-L-lysine.</text>
</comment>
<dbReference type="InterPro" id="IPR011009">
    <property type="entry name" value="Kinase-like_dom_sf"/>
</dbReference>
<evidence type="ECO:0000256" key="8">
    <source>
        <dbReference type="ARBA" id="ARBA00040505"/>
    </source>
</evidence>
<reference evidence="10 11" key="1">
    <citation type="submission" date="2018-07" db="EMBL/GenBank/DDBJ databases">
        <title>Dyella monticola sp. nov. and Dyella psychrodurans sp. nov. isolated from monsoon evergreen broad-leaved forest soil of Dinghu Mountain, China.</title>
        <authorList>
            <person name="Gao Z."/>
            <person name="Qiu L."/>
        </authorList>
    </citation>
    <scope>NUCLEOTIDE SEQUENCE [LARGE SCALE GENOMIC DNA]</scope>
    <source>
        <strain evidence="10 11">4MSK11</strain>
    </source>
</reference>
<organism evidence="10 11">
    <name type="scientific">Dyella psychrodurans</name>
    <dbReference type="NCBI Taxonomy" id="1927960"/>
    <lineage>
        <taxon>Bacteria</taxon>
        <taxon>Pseudomonadati</taxon>
        <taxon>Pseudomonadota</taxon>
        <taxon>Gammaproteobacteria</taxon>
        <taxon>Lysobacterales</taxon>
        <taxon>Rhodanobacteraceae</taxon>
        <taxon>Dyella</taxon>
    </lineage>
</organism>
<evidence type="ECO:0000256" key="5">
    <source>
        <dbReference type="ARBA" id="ARBA00036820"/>
    </source>
</evidence>
<dbReference type="EMBL" id="QRBF01000001">
    <property type="protein sequence ID" value="RDS86150.1"/>
    <property type="molecule type" value="Genomic_DNA"/>
</dbReference>
<evidence type="ECO:0000256" key="2">
    <source>
        <dbReference type="ARBA" id="ARBA00022490"/>
    </source>
</evidence>
<dbReference type="InterPro" id="IPR002575">
    <property type="entry name" value="Aminoglycoside_PTrfase"/>
</dbReference>
<proteinExistence type="predicted"/>
<evidence type="ECO:0000256" key="1">
    <source>
        <dbReference type="ARBA" id="ARBA00004496"/>
    </source>
</evidence>
<keyword evidence="3" id="KW-0808">Transferase</keyword>
<dbReference type="AlphaFoldDB" id="A0A370XD04"/>
<dbReference type="Proteomes" id="UP000255334">
    <property type="component" value="Unassembled WGS sequence"/>
</dbReference>
<accession>A0A370XD04</accession>
<sequence>MSTYTTISFPCNIFCADLMDVLTPVEASQLADWYWRIRGDISMLPSYADQNFRIRSDAGDYVLKVANPSWSRMDLDLENQAMMTLAEREPALRWPQVLCALNGQHLLTFPIGGQIRQVRILSFVPGRTYADVIGSLAPAQRAVLHESLGGAVGRLTRGLQDFQHPAADRLHDWNLMRLPALHDEMAHIDDAALQAMVQAHVDVFCERLPSWHENLPVTVLHNDANDLNVIVALDDGDPCVNAVIDFGDMCTSFRLADLAIACVYAMQHEADPVACARTIVRGYVAQCPLRRTELEALQTFILARLCHSVLMATRAHREAPDNPFIMVSQQGVRRLLRHLAGVDRDAIVRPFLESSHD</sequence>
<evidence type="ECO:0000313" key="11">
    <source>
        <dbReference type="Proteomes" id="UP000255334"/>
    </source>
</evidence>
<dbReference type="SUPFAM" id="SSF56112">
    <property type="entry name" value="Protein kinase-like (PK-like)"/>
    <property type="match status" value="1"/>
</dbReference>
<evidence type="ECO:0000259" key="9">
    <source>
        <dbReference type="Pfam" id="PF01636"/>
    </source>
</evidence>
<dbReference type="PANTHER" id="PTHR21064:SF1">
    <property type="entry name" value="HYDROXYLYSINE KINASE"/>
    <property type="match status" value="1"/>
</dbReference>
<evidence type="ECO:0000256" key="4">
    <source>
        <dbReference type="ARBA" id="ARBA00022777"/>
    </source>
</evidence>
<name>A0A370XD04_9GAMM</name>
<evidence type="ECO:0000256" key="6">
    <source>
        <dbReference type="ARBA" id="ARBA00037368"/>
    </source>
</evidence>
<evidence type="ECO:0000256" key="7">
    <source>
        <dbReference type="ARBA" id="ARBA00038873"/>
    </source>
</evidence>
<dbReference type="Pfam" id="PF01636">
    <property type="entry name" value="APH"/>
    <property type="match status" value="1"/>
</dbReference>
<dbReference type="GO" id="GO:0047992">
    <property type="term" value="F:hydroxylysine kinase activity"/>
    <property type="evidence" value="ECO:0007669"/>
    <property type="project" value="UniProtKB-EC"/>
</dbReference>
<dbReference type="EC" id="2.7.1.81" evidence="7"/>
<keyword evidence="11" id="KW-1185">Reference proteome</keyword>
<comment type="catalytic activity">
    <reaction evidence="5">
        <text>(5R)-5-hydroxy-L-lysine + GTP = (5R)-5-phosphooxy-L-lysine + GDP + H(+)</text>
        <dbReference type="Rhea" id="RHEA:19049"/>
        <dbReference type="ChEBI" id="CHEBI:15378"/>
        <dbReference type="ChEBI" id="CHEBI:37565"/>
        <dbReference type="ChEBI" id="CHEBI:57882"/>
        <dbReference type="ChEBI" id="CHEBI:58189"/>
        <dbReference type="ChEBI" id="CHEBI:58357"/>
        <dbReference type="EC" id="2.7.1.81"/>
    </reaction>
</comment>
<protein>
    <recommendedName>
        <fullName evidence="8">Hydroxylysine kinase</fullName>
        <ecNumber evidence="7">2.7.1.81</ecNumber>
    </recommendedName>
</protein>
<keyword evidence="4" id="KW-0418">Kinase</keyword>
<dbReference type="Gene3D" id="3.90.1200.10">
    <property type="match status" value="1"/>
</dbReference>
<evidence type="ECO:0000313" key="10">
    <source>
        <dbReference type="EMBL" id="RDS86150.1"/>
    </source>
</evidence>
<dbReference type="GO" id="GO:0005737">
    <property type="term" value="C:cytoplasm"/>
    <property type="evidence" value="ECO:0007669"/>
    <property type="project" value="UniProtKB-SubCell"/>
</dbReference>
<comment type="caution">
    <text evidence="10">The sequence shown here is derived from an EMBL/GenBank/DDBJ whole genome shotgun (WGS) entry which is preliminary data.</text>
</comment>
<gene>
    <name evidence="10" type="ORF">DWU99_02460</name>
</gene>
<feature type="domain" description="Aminoglycoside phosphotransferase" evidence="9">
    <location>
        <begin position="47"/>
        <end position="283"/>
    </location>
</feature>
<evidence type="ECO:0000256" key="3">
    <source>
        <dbReference type="ARBA" id="ARBA00022679"/>
    </source>
</evidence>
<keyword evidence="2" id="KW-0963">Cytoplasm</keyword>
<comment type="subcellular location">
    <subcellularLocation>
        <location evidence="1">Cytoplasm</location>
    </subcellularLocation>
</comment>